<feature type="domain" description="Carbamoyltransferase C-terminal" evidence="3">
    <location>
        <begin position="414"/>
        <end position="585"/>
    </location>
</feature>
<evidence type="ECO:0000313" key="5">
    <source>
        <dbReference type="Proteomes" id="UP000179069"/>
    </source>
</evidence>
<dbReference type="InterPro" id="IPR051338">
    <property type="entry name" value="NodU/CmcH_Carbamoyltrnsfr"/>
</dbReference>
<evidence type="ECO:0000256" key="1">
    <source>
        <dbReference type="ARBA" id="ARBA00006129"/>
    </source>
</evidence>
<dbReference type="Gene3D" id="3.90.870.20">
    <property type="entry name" value="Carbamoyltransferase, C-terminal domain"/>
    <property type="match status" value="1"/>
</dbReference>
<dbReference type="EMBL" id="MHCI01000008">
    <property type="protein sequence ID" value="OGY16947.1"/>
    <property type="molecule type" value="Genomic_DNA"/>
</dbReference>
<dbReference type="InterPro" id="IPR038152">
    <property type="entry name" value="Carbam_trans_C_sf"/>
</dbReference>
<organism evidence="4 5">
    <name type="scientific">Candidatus Chisholmbacteria bacterium RIFCSPHIGHO2_01_FULL_49_18</name>
    <dbReference type="NCBI Taxonomy" id="1797590"/>
    <lineage>
        <taxon>Bacteria</taxon>
        <taxon>Candidatus Chisholmiibacteriota</taxon>
    </lineage>
</organism>
<dbReference type="InterPro" id="IPR031730">
    <property type="entry name" value="Carbam_trans_C"/>
</dbReference>
<dbReference type="PANTHER" id="PTHR34847:SF1">
    <property type="entry name" value="NODULATION PROTEIN U"/>
    <property type="match status" value="1"/>
</dbReference>
<dbReference type="Proteomes" id="UP000179069">
    <property type="component" value="Unassembled WGS sequence"/>
</dbReference>
<dbReference type="AlphaFoldDB" id="A0A1G1VNY2"/>
<dbReference type="InterPro" id="IPR043129">
    <property type="entry name" value="ATPase_NBD"/>
</dbReference>
<evidence type="ECO:0000259" key="3">
    <source>
        <dbReference type="Pfam" id="PF16861"/>
    </source>
</evidence>
<name>A0A1G1VNY2_9BACT</name>
<sequence length="586" mass="65825">MRVLGITTNHNASAALLINGKVVACASEERFTRRKNQTGIPKAAINFCLSEGKLLPRDLDRIAVADLLSAPLPGEAELPQSNLLSWLTKVAVAVEEFSETRFPSSRKLFYALESLPLGMLRLNSQNRRLKNLLKILPVEKNRFKFIDHHTCHAYAALFASPFLKDMAAKKKRILILTADGAGDRKSATVSLYRNGRISEKHSIDSQQSLGFFYLHVTKLLGMKPIEDEHKVMGLAPYATDKLKITALYNKLAHLIQFDEFTNTWKMPVNTYLFASLIPKLMGSQRFDHVAAVAQRLTEDHIVRWVKRNLTKWKTRTLAVGGGVFANVKVNQKIASLPQVNNVFFMPSPGDETNAIGAAYFLFVNTKKRPHPRPLAHLYLGPSWSESQIALALSPMRTRKNLRLRRPKNIAAEVARLLADGAVVARFAGRMEFGARALGNRSILAHPKHREVVERINTAIKNRDFWMPFAPTIIRKYAGRYIRLHKADSPFMNVAFQTTQVGQRDVAAAIHPYDKTTRPQLLDEDVNPSYYAVIEEFRRLTGIAAVLNTSFNLHGEPIVASPADALRVFFRSGLRHLAIGGWLVSKR</sequence>
<feature type="domain" description="Carbamoyltransferase" evidence="2">
    <location>
        <begin position="2"/>
        <end position="358"/>
    </location>
</feature>
<proteinExistence type="inferred from homology"/>
<dbReference type="GO" id="GO:0003824">
    <property type="term" value="F:catalytic activity"/>
    <property type="evidence" value="ECO:0007669"/>
    <property type="project" value="InterPro"/>
</dbReference>
<evidence type="ECO:0008006" key="6">
    <source>
        <dbReference type="Google" id="ProtNLM"/>
    </source>
</evidence>
<dbReference type="Pfam" id="PF16861">
    <property type="entry name" value="Carbam_trans_C"/>
    <property type="match status" value="1"/>
</dbReference>
<evidence type="ECO:0000313" key="4">
    <source>
        <dbReference type="EMBL" id="OGY16947.1"/>
    </source>
</evidence>
<comment type="caution">
    <text evidence="4">The sequence shown here is derived from an EMBL/GenBank/DDBJ whole genome shotgun (WGS) entry which is preliminary data.</text>
</comment>
<reference evidence="4 5" key="1">
    <citation type="journal article" date="2016" name="Nat. Commun.">
        <title>Thousands of microbial genomes shed light on interconnected biogeochemical processes in an aquifer system.</title>
        <authorList>
            <person name="Anantharaman K."/>
            <person name="Brown C.T."/>
            <person name="Hug L.A."/>
            <person name="Sharon I."/>
            <person name="Castelle C.J."/>
            <person name="Probst A.J."/>
            <person name="Thomas B.C."/>
            <person name="Singh A."/>
            <person name="Wilkins M.J."/>
            <person name="Karaoz U."/>
            <person name="Brodie E.L."/>
            <person name="Williams K.H."/>
            <person name="Hubbard S.S."/>
            <person name="Banfield J.F."/>
        </authorList>
    </citation>
    <scope>NUCLEOTIDE SEQUENCE [LARGE SCALE GENOMIC DNA]</scope>
</reference>
<dbReference type="SUPFAM" id="SSF53067">
    <property type="entry name" value="Actin-like ATPase domain"/>
    <property type="match status" value="1"/>
</dbReference>
<dbReference type="PANTHER" id="PTHR34847">
    <property type="entry name" value="NODULATION PROTEIN U"/>
    <property type="match status" value="1"/>
</dbReference>
<protein>
    <recommendedName>
        <fullName evidence="6">Carbamoyltransferase</fullName>
    </recommendedName>
</protein>
<comment type="similarity">
    <text evidence="1">Belongs to the NodU/CmcH family.</text>
</comment>
<dbReference type="CDD" id="cd24100">
    <property type="entry name" value="ASKHA_NBD_MJ1051-like_N"/>
    <property type="match status" value="1"/>
</dbReference>
<accession>A0A1G1VNY2</accession>
<dbReference type="Pfam" id="PF02543">
    <property type="entry name" value="Carbam_trans_N"/>
    <property type="match status" value="1"/>
</dbReference>
<evidence type="ECO:0000259" key="2">
    <source>
        <dbReference type="Pfam" id="PF02543"/>
    </source>
</evidence>
<dbReference type="InterPro" id="IPR003696">
    <property type="entry name" value="Carbtransf_dom"/>
</dbReference>
<gene>
    <name evidence="4" type="ORF">A2785_02315</name>
</gene>
<dbReference type="Gene3D" id="3.30.420.40">
    <property type="match status" value="2"/>
</dbReference>